<reference evidence="1 2" key="1">
    <citation type="journal article" date="2015" name="Antonie Van Leeuwenhoek">
        <title>Pseudooceanicola atlanticus gen. nov. sp. nov., isolated from surface seawater of the Atlantic Ocean and reclassification of Oceanicola batsensis, Oceanicola marinus, Oceanicola nitratireducens, Oceanicola nanhaiensis, Oceanicola antarcticus and Oceanicola flagellatus, as Pseudooceanicola batsensis comb. nov., Pseudooceanicola marinus comb. nov., Pseudooceanicola nitratireducens comb. nov., Pseudooceanicola nanhaiensis comb. nov., Pseudooceanicola antarcticus comb. nov., and Pseudooceanicola flagellatus comb. nov.</title>
        <authorList>
            <person name="Lai Q."/>
            <person name="Li G."/>
            <person name="Liu X."/>
            <person name="Du Y."/>
            <person name="Sun F."/>
            <person name="Shao Z."/>
        </authorList>
    </citation>
    <scope>NUCLEOTIDE SEQUENCE [LARGE SCALE GENOMIC DNA]</scope>
    <source>
        <strain evidence="1 2">22II-s11g</strain>
    </source>
</reference>
<name>A0A0A0EF14_9RHOB</name>
<organism evidence="1 2">
    <name type="scientific">Pseudooceanicola atlanticus</name>
    <dbReference type="NCBI Taxonomy" id="1461694"/>
    <lineage>
        <taxon>Bacteria</taxon>
        <taxon>Pseudomonadati</taxon>
        <taxon>Pseudomonadota</taxon>
        <taxon>Alphaproteobacteria</taxon>
        <taxon>Rhodobacterales</taxon>
        <taxon>Paracoccaceae</taxon>
        <taxon>Pseudooceanicola</taxon>
    </lineage>
</organism>
<proteinExistence type="predicted"/>
<dbReference type="InterPro" id="IPR008767">
    <property type="entry name" value="Phage_SPP1_head-tail_adaptor"/>
</dbReference>
<dbReference type="eggNOG" id="COG5614">
    <property type="taxonomic scope" value="Bacteria"/>
</dbReference>
<protein>
    <submittedName>
        <fullName evidence="1">Tail protein</fullName>
    </submittedName>
</protein>
<gene>
    <name evidence="1" type="ORF">ATO9_09120</name>
</gene>
<dbReference type="EMBL" id="AQQX01000003">
    <property type="protein sequence ID" value="KGM48860.1"/>
    <property type="molecule type" value="Genomic_DNA"/>
</dbReference>
<dbReference type="Pfam" id="PF05521">
    <property type="entry name" value="Phage_HCP"/>
    <property type="match status" value="1"/>
</dbReference>
<evidence type="ECO:0000313" key="1">
    <source>
        <dbReference type="EMBL" id="KGM48860.1"/>
    </source>
</evidence>
<dbReference type="STRING" id="1461694.ATO9_09120"/>
<comment type="caution">
    <text evidence="1">The sequence shown here is derived from an EMBL/GenBank/DDBJ whole genome shotgun (WGS) entry which is preliminary data.</text>
</comment>
<sequence>MMRVRLTRKLALEAPQQVPDAAGGYSETWVELGEVWAEVTARTGRGADYGGVATGRMAYRIVTRGAPPGVPSRPQAGQRFREGARLFRIEAVAEKDPKGRYLTCFATEEVAA</sequence>
<dbReference type="OrthoDB" id="7570189at2"/>
<keyword evidence="2" id="KW-1185">Reference proteome</keyword>
<dbReference type="AlphaFoldDB" id="A0A0A0EF14"/>
<dbReference type="Gene3D" id="2.40.10.270">
    <property type="entry name" value="Bacteriophage SPP1 head-tail adaptor protein"/>
    <property type="match status" value="1"/>
</dbReference>
<dbReference type="RefSeq" id="WP_043747617.1">
    <property type="nucleotide sequence ID" value="NZ_AQQX01000003.1"/>
</dbReference>
<accession>A0A0A0EF14</accession>
<dbReference type="InterPro" id="IPR038666">
    <property type="entry name" value="SSP1_head-tail_sf"/>
</dbReference>
<evidence type="ECO:0000313" key="2">
    <source>
        <dbReference type="Proteomes" id="UP000030004"/>
    </source>
</evidence>
<dbReference type="Proteomes" id="UP000030004">
    <property type="component" value="Unassembled WGS sequence"/>
</dbReference>